<dbReference type="STRING" id="1314790.A0A1Y1YR49"/>
<organism evidence="2 3">
    <name type="scientific">Basidiobolus meristosporus CBS 931.73</name>
    <dbReference type="NCBI Taxonomy" id="1314790"/>
    <lineage>
        <taxon>Eukaryota</taxon>
        <taxon>Fungi</taxon>
        <taxon>Fungi incertae sedis</taxon>
        <taxon>Zoopagomycota</taxon>
        <taxon>Entomophthoromycotina</taxon>
        <taxon>Basidiobolomycetes</taxon>
        <taxon>Basidiobolales</taxon>
        <taxon>Basidiobolaceae</taxon>
        <taxon>Basidiobolus</taxon>
    </lineage>
</organism>
<protein>
    <submittedName>
        <fullName evidence="2">Nitrogen permease regulator 2</fullName>
    </submittedName>
</protein>
<name>A0A1Y1YR49_9FUNG</name>
<accession>A0A1Y1YR49</accession>
<dbReference type="PANTHER" id="PTHR12991">
    <property type="entry name" value="NITROGEN PERMEASE REGULATOR 2/TUMOR SUPPRESSOR CANDIDATE 4"/>
    <property type="match status" value="1"/>
</dbReference>
<proteinExistence type="inferred from homology"/>
<dbReference type="EMBL" id="MCFE01000082">
    <property type="protein sequence ID" value="ORY00511.1"/>
    <property type="molecule type" value="Genomic_DNA"/>
</dbReference>
<dbReference type="FunCoup" id="A0A1Y1YR49">
    <property type="interactions" value="201"/>
</dbReference>
<keyword evidence="3" id="KW-1185">Reference proteome</keyword>
<dbReference type="GO" id="GO:0005096">
    <property type="term" value="F:GTPase activator activity"/>
    <property type="evidence" value="ECO:0007669"/>
    <property type="project" value="TreeGrafter"/>
</dbReference>
<dbReference type="Pfam" id="PF06218">
    <property type="entry name" value="NPR2"/>
    <property type="match status" value="2"/>
</dbReference>
<dbReference type="Proteomes" id="UP000193498">
    <property type="component" value="Unassembled WGS sequence"/>
</dbReference>
<gene>
    <name evidence="2" type="ORF">K493DRAFT_211008</name>
</gene>
<dbReference type="AlphaFoldDB" id="A0A1Y1YR49"/>
<evidence type="ECO:0000313" key="2">
    <source>
        <dbReference type="EMBL" id="ORY00511.1"/>
    </source>
</evidence>
<evidence type="ECO:0000256" key="1">
    <source>
        <dbReference type="ARBA" id="ARBA00008433"/>
    </source>
</evidence>
<dbReference type="InParanoid" id="A0A1Y1YR49"/>
<comment type="caution">
    <text evidence="2">The sequence shown here is derived from an EMBL/GenBank/DDBJ whole genome shotgun (WGS) entry which is preliminary data.</text>
</comment>
<dbReference type="GO" id="GO:1990130">
    <property type="term" value="C:GATOR1 complex"/>
    <property type="evidence" value="ECO:0007669"/>
    <property type="project" value="TreeGrafter"/>
</dbReference>
<dbReference type="GO" id="GO:1904262">
    <property type="term" value="P:negative regulation of TORC1 signaling"/>
    <property type="evidence" value="ECO:0007669"/>
    <property type="project" value="TreeGrafter"/>
</dbReference>
<dbReference type="PANTHER" id="PTHR12991:SF10">
    <property type="entry name" value="GATOR COMPLEX PROTEIN NPRL2"/>
    <property type="match status" value="1"/>
</dbReference>
<sequence>MEQQGFPRLLSIFYSEFHPVQGPKVLFEVPEGSITSKEIQLIDFDAISEFIIPKAALCGRKVSITTASSKVVGYPVTIEDRKYERNALMFNLCFVFDRDADTCSYEPVVKKMAGVLRALEVESEFLHDSKAKQSLQGIIEQLMEDLNNYCECQIPINAANTINLKLFPTYPNPPTVADYQVPVCTVNLETVADLAWDMTMQKVIRHINGINHVKRIAEMADVDYGMARKCMEHLLYYGCIMMVDIFQFSNIYSVKPSVRRLIEYESWQNECLSYVVKPGMNPLLETIGPLFPKIFSLYCSLKHGLPLKEWVIENKVEELGIDVRRFVSFGVIKGFLFRVQKYPVLVDDRRCNLPQSIRRLLNGKHHYDEICTLFGYSVTEMDGLLSSSNVKFIYR</sequence>
<dbReference type="GO" id="GO:0005774">
    <property type="term" value="C:vacuolar membrane"/>
    <property type="evidence" value="ECO:0007669"/>
    <property type="project" value="TreeGrafter"/>
</dbReference>
<dbReference type="InterPro" id="IPR009348">
    <property type="entry name" value="NPR2-like"/>
</dbReference>
<reference evidence="2 3" key="1">
    <citation type="submission" date="2016-07" db="EMBL/GenBank/DDBJ databases">
        <title>Pervasive Adenine N6-methylation of Active Genes in Fungi.</title>
        <authorList>
            <consortium name="DOE Joint Genome Institute"/>
            <person name="Mondo S.J."/>
            <person name="Dannebaum R.O."/>
            <person name="Kuo R.C."/>
            <person name="Labutti K."/>
            <person name="Haridas S."/>
            <person name="Kuo A."/>
            <person name="Salamov A."/>
            <person name="Ahrendt S.R."/>
            <person name="Lipzen A."/>
            <person name="Sullivan W."/>
            <person name="Andreopoulos W.B."/>
            <person name="Clum A."/>
            <person name="Lindquist E."/>
            <person name="Daum C."/>
            <person name="Ramamoorthy G.K."/>
            <person name="Gryganskyi A."/>
            <person name="Culley D."/>
            <person name="Magnuson J.K."/>
            <person name="James T.Y."/>
            <person name="O'Malley M.A."/>
            <person name="Stajich J.E."/>
            <person name="Spatafora J.W."/>
            <person name="Visel A."/>
            <person name="Grigoriev I.V."/>
        </authorList>
    </citation>
    <scope>NUCLEOTIDE SEQUENCE [LARGE SCALE GENOMIC DNA]</scope>
    <source>
        <strain evidence="2 3">CBS 931.73</strain>
    </source>
</reference>
<dbReference type="OrthoDB" id="338854at2759"/>
<dbReference type="GO" id="GO:0010508">
    <property type="term" value="P:positive regulation of autophagy"/>
    <property type="evidence" value="ECO:0007669"/>
    <property type="project" value="TreeGrafter"/>
</dbReference>
<comment type="similarity">
    <text evidence="1">Belongs to the NPR2 family.</text>
</comment>
<evidence type="ECO:0000313" key="3">
    <source>
        <dbReference type="Proteomes" id="UP000193498"/>
    </source>
</evidence>